<comment type="caution">
    <text evidence="2">The sequence shown here is derived from an EMBL/GenBank/DDBJ whole genome shotgun (WGS) entry which is preliminary data.</text>
</comment>
<dbReference type="EMBL" id="BLXZ01000002">
    <property type="protein sequence ID" value="GFO67709.1"/>
    <property type="molecule type" value="Genomic_DNA"/>
</dbReference>
<evidence type="ECO:0000313" key="2">
    <source>
        <dbReference type="EMBL" id="GFO67709.1"/>
    </source>
</evidence>
<evidence type="ECO:0000259" key="1">
    <source>
        <dbReference type="Pfam" id="PF01272"/>
    </source>
</evidence>
<dbReference type="SUPFAM" id="SSF54534">
    <property type="entry name" value="FKBP-like"/>
    <property type="match status" value="1"/>
</dbReference>
<dbReference type="InterPro" id="IPR036953">
    <property type="entry name" value="GreA/GreB_C_sf"/>
</dbReference>
<name>A0A6V8N8R8_9BACT</name>
<keyword evidence="3" id="KW-1185">Reference proteome</keyword>
<dbReference type="Proteomes" id="UP000587586">
    <property type="component" value="Unassembled WGS sequence"/>
</dbReference>
<accession>A0A6V8N8R8</accession>
<dbReference type="AlphaFoldDB" id="A0A6V8N8R8"/>
<dbReference type="GO" id="GO:0032784">
    <property type="term" value="P:regulation of DNA-templated transcription elongation"/>
    <property type="evidence" value="ECO:0007669"/>
    <property type="project" value="InterPro"/>
</dbReference>
<evidence type="ECO:0000313" key="3">
    <source>
        <dbReference type="Proteomes" id="UP000587586"/>
    </source>
</evidence>
<dbReference type="Gene3D" id="3.10.50.30">
    <property type="entry name" value="Transcription elongation factor, GreA/GreB, C-terminal domain"/>
    <property type="match status" value="1"/>
</dbReference>
<dbReference type="Pfam" id="PF01272">
    <property type="entry name" value="GreA_GreB"/>
    <property type="match status" value="1"/>
</dbReference>
<dbReference type="GO" id="GO:0003677">
    <property type="term" value="F:DNA binding"/>
    <property type="evidence" value="ECO:0007669"/>
    <property type="project" value="InterPro"/>
</dbReference>
<proteinExistence type="predicted"/>
<dbReference type="InterPro" id="IPR001437">
    <property type="entry name" value="Tscrpt_elong_fac_GreA/B_C"/>
</dbReference>
<reference evidence="3" key="1">
    <citation type="submission" date="2020-06" db="EMBL/GenBank/DDBJ databases">
        <title>Draft genomic sequecing of Geomonas sp. Red745.</title>
        <authorList>
            <person name="Itoh H."/>
            <person name="Xu Z.X."/>
            <person name="Ushijima N."/>
            <person name="Masuda Y."/>
            <person name="Shiratori Y."/>
            <person name="Senoo K."/>
        </authorList>
    </citation>
    <scope>NUCLEOTIDE SEQUENCE [LARGE SCALE GENOMIC DNA]</scope>
    <source>
        <strain evidence="3">Red745</strain>
    </source>
</reference>
<protein>
    <recommendedName>
        <fullName evidence="1">Transcription elongation factor GreA/GreB C-terminal domain-containing protein</fullName>
    </recommendedName>
</protein>
<sequence length="190" mass="20669">MTFGPGSVYYPALARRADYSHSQGRCTIATTRKQRIHRLIISRLAADLALFSAAAKAAHEAAIHEENIPDNKYDTLSLEASYLAQGQANRAQEIKSALHAYRNLALQQFSEEDAIRLTALVTLEANDGETRTVFIGPAEGGMKLDLEGSEVLVITPNSPLGRDLIGKSVGETVELGKGRDLKEFEVTEVS</sequence>
<feature type="domain" description="Transcription elongation factor GreA/GreB C-terminal" evidence="1">
    <location>
        <begin position="112"/>
        <end position="190"/>
    </location>
</feature>
<organism evidence="2 3">
    <name type="scientific">Geomonas limicola</name>
    <dbReference type="NCBI Taxonomy" id="2740186"/>
    <lineage>
        <taxon>Bacteria</taxon>
        <taxon>Pseudomonadati</taxon>
        <taxon>Thermodesulfobacteriota</taxon>
        <taxon>Desulfuromonadia</taxon>
        <taxon>Geobacterales</taxon>
        <taxon>Geobacteraceae</taxon>
        <taxon>Geomonas</taxon>
    </lineage>
</organism>
<gene>
    <name evidence="2" type="ORF">GMLC_12880</name>
</gene>